<feature type="transmembrane region" description="Helical" evidence="7">
    <location>
        <begin position="12"/>
        <end position="35"/>
    </location>
</feature>
<dbReference type="AlphaFoldDB" id="A0A7X2N099"/>
<dbReference type="InterPro" id="IPR007115">
    <property type="entry name" value="6-PTP_synth/QueD"/>
</dbReference>
<dbReference type="NCBIfam" id="TIGR03112">
    <property type="entry name" value="6_pyr_pter_rel"/>
    <property type="match status" value="1"/>
</dbReference>
<evidence type="ECO:0000256" key="3">
    <source>
        <dbReference type="ARBA" id="ARBA00012982"/>
    </source>
</evidence>
<dbReference type="Gene3D" id="3.30.479.10">
    <property type="entry name" value="6-pyruvoyl tetrahydropterin synthase/QueD"/>
    <property type="match status" value="1"/>
</dbReference>
<evidence type="ECO:0000256" key="1">
    <source>
        <dbReference type="ARBA" id="ARBA00005061"/>
    </source>
</evidence>
<keyword evidence="7" id="KW-0472">Membrane</keyword>
<evidence type="ECO:0000313" key="9">
    <source>
        <dbReference type="Proteomes" id="UP000460287"/>
    </source>
</evidence>
<feature type="transmembrane region" description="Helical" evidence="7">
    <location>
        <begin position="163"/>
        <end position="185"/>
    </location>
</feature>
<evidence type="ECO:0000256" key="2">
    <source>
        <dbReference type="ARBA" id="ARBA00008900"/>
    </source>
</evidence>
<dbReference type="Proteomes" id="UP000460287">
    <property type="component" value="Unassembled WGS sequence"/>
</dbReference>
<gene>
    <name evidence="8" type="ORF">FYJ33_13165</name>
</gene>
<keyword evidence="7" id="KW-0812">Transmembrane</keyword>
<comment type="caution">
    <text evidence="8">The sequence shown here is derived from an EMBL/GenBank/DDBJ whole genome shotgun (WGS) entry which is preliminary data.</text>
</comment>
<comment type="pathway">
    <text evidence="1">Purine metabolism; 7-cyano-7-deazaguanine biosynthesis.</text>
</comment>
<sequence length="366" mass="42894">MKEKREKHRRTITTIIFMITTIFCILSILFIILLVKTNEKEFLKDYKNNQQLLVDMTAGEIKKEIDEKSINNDDDLKIMNNVLKNMYTSGSRYWIAARDTKVVFIKNENITQEYNNSELSSVLNTEDIVSLKNFESKGHTYSIIMTTDMPYALAAGGIDRLNIYLYLYTIVALIIYLVSITVLSIRIDNMSMNIAENIVQIKVKNRMIEALSAASLINDHNHHVSYREKDCYVDKHSERSNSYRFKFYINASHSIYINGSRGEKHPHTWEITMVVSQNENGNMFIRFNKIEEVIEKFFSRYQDIYINDLEPFDKVNPTLENLSRYFNKELSFVIKKIGWNLEKIEMSETPTRSYIINNCDPNVNIL</sequence>
<evidence type="ECO:0000256" key="6">
    <source>
        <dbReference type="ARBA" id="ARBA00048807"/>
    </source>
</evidence>
<evidence type="ECO:0000256" key="4">
    <source>
        <dbReference type="ARBA" id="ARBA00018141"/>
    </source>
</evidence>
<dbReference type="Pfam" id="PF01242">
    <property type="entry name" value="PTPS"/>
    <property type="match status" value="1"/>
</dbReference>
<dbReference type="GO" id="GO:0070497">
    <property type="term" value="F:6-carboxytetrahydropterin synthase activity"/>
    <property type="evidence" value="ECO:0007669"/>
    <property type="project" value="UniProtKB-EC"/>
</dbReference>
<keyword evidence="9" id="KW-1185">Reference proteome</keyword>
<organism evidence="8 9">
    <name type="scientific">Inconstantimicrobium porci</name>
    <dbReference type="NCBI Taxonomy" id="2652291"/>
    <lineage>
        <taxon>Bacteria</taxon>
        <taxon>Bacillati</taxon>
        <taxon>Bacillota</taxon>
        <taxon>Clostridia</taxon>
        <taxon>Eubacteriales</taxon>
        <taxon>Clostridiaceae</taxon>
        <taxon>Inconstantimicrobium</taxon>
    </lineage>
</organism>
<evidence type="ECO:0000313" key="8">
    <source>
        <dbReference type="EMBL" id="MSR92314.1"/>
    </source>
</evidence>
<dbReference type="SUPFAM" id="SSF55620">
    <property type="entry name" value="Tetrahydrobiopterin biosynthesis enzymes-like"/>
    <property type="match status" value="1"/>
</dbReference>
<dbReference type="EC" id="4.1.2.50" evidence="3"/>
<dbReference type="InterPro" id="IPR038418">
    <property type="entry name" value="6-PTP_synth/QueD_sf"/>
</dbReference>
<evidence type="ECO:0000256" key="7">
    <source>
        <dbReference type="SAM" id="Phobius"/>
    </source>
</evidence>
<dbReference type="EMBL" id="VULX01000027">
    <property type="protein sequence ID" value="MSR92314.1"/>
    <property type="molecule type" value="Genomic_DNA"/>
</dbReference>
<keyword evidence="7" id="KW-1133">Transmembrane helix</keyword>
<reference evidence="8 9" key="1">
    <citation type="submission" date="2019-08" db="EMBL/GenBank/DDBJ databases">
        <title>In-depth cultivation of the pig gut microbiome towards novel bacterial diversity and tailored functional studies.</title>
        <authorList>
            <person name="Wylensek D."/>
            <person name="Hitch T.C.A."/>
            <person name="Clavel T."/>
        </authorList>
    </citation>
    <scope>NUCLEOTIDE SEQUENCE [LARGE SCALE GENOMIC DNA]</scope>
    <source>
        <strain evidence="8 9">WCA-383-APC-5B</strain>
    </source>
</reference>
<protein>
    <recommendedName>
        <fullName evidence="4">6-carboxy-5,6,7,8-tetrahydropterin synthase</fullName>
        <ecNumber evidence="3">4.1.2.50</ecNumber>
    </recommendedName>
    <alternativeName>
        <fullName evidence="5">Queuosine biosynthesis protein QueD</fullName>
    </alternativeName>
</protein>
<comment type="catalytic activity">
    <reaction evidence="6">
        <text>7,8-dihydroneopterin 3'-triphosphate + H2O = 6-carboxy-5,6,7,8-tetrahydropterin + triphosphate + acetaldehyde + 2 H(+)</text>
        <dbReference type="Rhea" id="RHEA:27966"/>
        <dbReference type="ChEBI" id="CHEBI:15343"/>
        <dbReference type="ChEBI" id="CHEBI:15377"/>
        <dbReference type="ChEBI" id="CHEBI:15378"/>
        <dbReference type="ChEBI" id="CHEBI:18036"/>
        <dbReference type="ChEBI" id="CHEBI:58462"/>
        <dbReference type="ChEBI" id="CHEBI:61032"/>
        <dbReference type="EC" id="4.1.2.50"/>
    </reaction>
</comment>
<dbReference type="UniPathway" id="UPA00391"/>
<proteinExistence type="inferred from homology"/>
<dbReference type="InterPro" id="IPR017543">
    <property type="entry name" value="6-PTP_synth-rel_bac"/>
</dbReference>
<dbReference type="RefSeq" id="WP_154532206.1">
    <property type="nucleotide sequence ID" value="NZ_JAQXTV010000144.1"/>
</dbReference>
<evidence type="ECO:0000256" key="5">
    <source>
        <dbReference type="ARBA" id="ARBA00031449"/>
    </source>
</evidence>
<comment type="similarity">
    <text evidence="2">Belongs to the PTPS family. QueD subfamily.</text>
</comment>
<accession>A0A7X2N099</accession>
<name>A0A7X2N099_9CLOT</name>